<dbReference type="Gene3D" id="1.20.5.170">
    <property type="match status" value="1"/>
</dbReference>
<reference evidence="4" key="2">
    <citation type="submission" date="2022-10" db="EMBL/GenBank/DDBJ databases">
        <authorList>
            <consortium name="ENA_rothamsted_submissions"/>
            <consortium name="culmorum"/>
            <person name="King R."/>
        </authorList>
    </citation>
    <scope>NUCLEOTIDE SEQUENCE</scope>
</reference>
<feature type="region of interest" description="Disordered" evidence="2">
    <location>
        <begin position="1"/>
        <end position="21"/>
    </location>
</feature>
<organism evidence="4 5">
    <name type="scientific">Chironomus riparius</name>
    <dbReference type="NCBI Taxonomy" id="315576"/>
    <lineage>
        <taxon>Eukaryota</taxon>
        <taxon>Metazoa</taxon>
        <taxon>Ecdysozoa</taxon>
        <taxon>Arthropoda</taxon>
        <taxon>Hexapoda</taxon>
        <taxon>Insecta</taxon>
        <taxon>Pterygota</taxon>
        <taxon>Neoptera</taxon>
        <taxon>Endopterygota</taxon>
        <taxon>Diptera</taxon>
        <taxon>Nematocera</taxon>
        <taxon>Chironomoidea</taxon>
        <taxon>Chironomidae</taxon>
        <taxon>Chironominae</taxon>
        <taxon>Chironomus</taxon>
    </lineage>
</organism>
<evidence type="ECO:0000313" key="5">
    <source>
        <dbReference type="Proteomes" id="UP001153620"/>
    </source>
</evidence>
<dbReference type="GO" id="GO:0005634">
    <property type="term" value="C:nucleus"/>
    <property type="evidence" value="ECO:0007669"/>
    <property type="project" value="UniProtKB-ARBA"/>
</dbReference>
<evidence type="ECO:0000256" key="1">
    <source>
        <dbReference type="SAM" id="Coils"/>
    </source>
</evidence>
<dbReference type="SUPFAM" id="SSF57959">
    <property type="entry name" value="Leucine zipper domain"/>
    <property type="match status" value="1"/>
</dbReference>
<dbReference type="AlphaFoldDB" id="A0A9N9RJV6"/>
<protein>
    <recommendedName>
        <fullName evidence="3">BZIP domain-containing protein</fullName>
    </recommendedName>
</protein>
<feature type="domain" description="BZIP" evidence="3">
    <location>
        <begin position="12"/>
        <end position="75"/>
    </location>
</feature>
<evidence type="ECO:0000256" key="2">
    <source>
        <dbReference type="SAM" id="MobiDB-lite"/>
    </source>
</evidence>
<sequence>MAERQKSKSSTDPKYLARREKNRLAVTKFRLKKALEDEQKQSRQDKLRLDNAKLEGKVHQLKVTKQLLKELLVEQLRQRGKRLTKEQMECINDNFDDDFDIKEEDDAECDDKSTSGELSDQSSSDFDYRG</sequence>
<feature type="region of interest" description="Disordered" evidence="2">
    <location>
        <begin position="96"/>
        <end position="130"/>
    </location>
</feature>
<proteinExistence type="predicted"/>
<dbReference type="EMBL" id="OU895877">
    <property type="protein sequence ID" value="CAG9798297.1"/>
    <property type="molecule type" value="Genomic_DNA"/>
</dbReference>
<dbReference type="Pfam" id="PF07716">
    <property type="entry name" value="bZIP_2"/>
    <property type="match status" value="1"/>
</dbReference>
<accession>A0A9N9RJV6</accession>
<dbReference type="OrthoDB" id="10609101at2759"/>
<name>A0A9N9RJV6_9DIPT</name>
<dbReference type="Proteomes" id="UP001153620">
    <property type="component" value="Chromosome 1"/>
</dbReference>
<dbReference type="PROSITE" id="PS50217">
    <property type="entry name" value="BZIP"/>
    <property type="match status" value="1"/>
</dbReference>
<keyword evidence="5" id="KW-1185">Reference proteome</keyword>
<dbReference type="SMART" id="SM00338">
    <property type="entry name" value="BRLZ"/>
    <property type="match status" value="1"/>
</dbReference>
<evidence type="ECO:0000313" key="4">
    <source>
        <dbReference type="EMBL" id="CAG9798297.1"/>
    </source>
</evidence>
<reference evidence="4" key="1">
    <citation type="submission" date="2022-01" db="EMBL/GenBank/DDBJ databases">
        <authorList>
            <person name="King R."/>
        </authorList>
    </citation>
    <scope>NUCLEOTIDE SEQUENCE</scope>
</reference>
<feature type="compositionally biased region" description="Polar residues" evidence="2">
    <location>
        <begin position="115"/>
        <end position="130"/>
    </location>
</feature>
<feature type="coiled-coil region" evidence="1">
    <location>
        <begin position="32"/>
        <end position="71"/>
    </location>
</feature>
<keyword evidence="1" id="KW-0175">Coiled coil</keyword>
<feature type="compositionally biased region" description="Acidic residues" evidence="2">
    <location>
        <begin position="96"/>
        <end position="109"/>
    </location>
</feature>
<dbReference type="GO" id="GO:0003700">
    <property type="term" value="F:DNA-binding transcription factor activity"/>
    <property type="evidence" value="ECO:0007669"/>
    <property type="project" value="InterPro"/>
</dbReference>
<dbReference type="InterPro" id="IPR046347">
    <property type="entry name" value="bZIP_sf"/>
</dbReference>
<dbReference type="InterPro" id="IPR004827">
    <property type="entry name" value="bZIP"/>
</dbReference>
<evidence type="ECO:0000259" key="3">
    <source>
        <dbReference type="PROSITE" id="PS50217"/>
    </source>
</evidence>
<gene>
    <name evidence="4" type="ORF">CHIRRI_LOCUS1281</name>
</gene>